<evidence type="ECO:0000313" key="4">
    <source>
        <dbReference type="Proteomes" id="UP000314294"/>
    </source>
</evidence>
<gene>
    <name evidence="3" type="primary">Ttn_9</name>
    <name evidence="3" type="ORF">EYF80_020217</name>
</gene>
<dbReference type="FunFam" id="2.60.40.10:FF:000107">
    <property type="entry name" value="Myosin, light chain kinase a"/>
    <property type="match status" value="2"/>
</dbReference>
<dbReference type="FunFam" id="2.60.40.10:FF:000022">
    <property type="entry name" value="Cardiac titin"/>
    <property type="match status" value="3"/>
</dbReference>
<protein>
    <submittedName>
        <fullName evidence="3">Titin</fullName>
    </submittedName>
</protein>
<evidence type="ECO:0000313" key="3">
    <source>
        <dbReference type="EMBL" id="TNN69572.1"/>
    </source>
</evidence>
<accession>A0A4Z2HXC1</accession>
<feature type="domain" description="Ig-like" evidence="2">
    <location>
        <begin position="367"/>
        <end position="456"/>
    </location>
</feature>
<dbReference type="PROSITE" id="PS50835">
    <property type="entry name" value="IG_LIKE"/>
    <property type="match status" value="5"/>
</dbReference>
<dbReference type="AlphaFoldDB" id="A0A4Z2HXC1"/>
<feature type="domain" description="Ig-like" evidence="2">
    <location>
        <begin position="81"/>
        <end position="171"/>
    </location>
</feature>
<feature type="domain" description="Ig-like" evidence="2">
    <location>
        <begin position="272"/>
        <end position="360"/>
    </location>
</feature>
<dbReference type="PANTHER" id="PTHR47633">
    <property type="entry name" value="IMMUNOGLOBULIN"/>
    <property type="match status" value="1"/>
</dbReference>
<dbReference type="InterPro" id="IPR013098">
    <property type="entry name" value="Ig_I-set"/>
</dbReference>
<dbReference type="SMART" id="SM00409">
    <property type="entry name" value="IG"/>
    <property type="match status" value="5"/>
</dbReference>
<dbReference type="InterPro" id="IPR036179">
    <property type="entry name" value="Ig-like_dom_sf"/>
</dbReference>
<sequence length="480" mass="51587">MPGSDVTFSAMVKGSAPLRLKWFRGTKEILSGHGCDFSLKDNQVLLELFRVDASHGGEYTCQVINDAGKESCPVHLTIKEPASFSKKLKDVSVEKGKALTLECSYSGSPKITVTWFKDGQQIFSSYKYNVTTTESSCILECLSTDDKEAAGRYRCEVANAAGKDSCEAAVSILEPPYFVEPLEPMEVTTGDGVCLKCQVAGTPDIKVSWFKADGKVRSSPTCRLEYLKGVACLKLSKAAKADIGEYTCKAENQIGSASSTCKLNVLAAKAPPSFPKKITSLQQTEGQAVRFECRVAGSAPVDVSWLKDGEPLRPGADVAMTHDDNTAALEILHGEKSHSGEYTCVATNSVGSASCRAKLTLQEPRYPPVFDRKLSPQEVTVGDSVQLECHMTGSAPIKVTWSKDHKDIRPGGNYQVSCVDNTAHLVLLRADRGDTGGYFCHAHNDVGKDCCSATVSVKGRGSSSSPGSTAPPLLHLSWLH</sequence>
<proteinExistence type="predicted"/>
<dbReference type="InterPro" id="IPR003598">
    <property type="entry name" value="Ig_sub2"/>
</dbReference>
<dbReference type="CDD" id="cd00096">
    <property type="entry name" value="Ig"/>
    <property type="match status" value="1"/>
</dbReference>
<dbReference type="EMBL" id="SRLO01000174">
    <property type="protein sequence ID" value="TNN69572.1"/>
    <property type="molecule type" value="Genomic_DNA"/>
</dbReference>
<reference evidence="3 4" key="1">
    <citation type="submission" date="2019-03" db="EMBL/GenBank/DDBJ databases">
        <title>First draft genome of Liparis tanakae, snailfish: a comprehensive survey of snailfish specific genes.</title>
        <authorList>
            <person name="Kim W."/>
            <person name="Song I."/>
            <person name="Jeong J.-H."/>
            <person name="Kim D."/>
            <person name="Kim S."/>
            <person name="Ryu S."/>
            <person name="Song J.Y."/>
            <person name="Lee S.K."/>
        </authorList>
    </citation>
    <scope>NUCLEOTIDE SEQUENCE [LARGE SCALE GENOMIC DNA]</scope>
    <source>
        <tissue evidence="3">Muscle</tissue>
    </source>
</reference>
<dbReference type="InterPro" id="IPR003599">
    <property type="entry name" value="Ig_sub"/>
</dbReference>
<name>A0A4Z2HXC1_9TELE</name>
<dbReference type="SUPFAM" id="SSF48726">
    <property type="entry name" value="Immunoglobulin"/>
    <property type="match status" value="5"/>
</dbReference>
<dbReference type="OrthoDB" id="5969272at2759"/>
<dbReference type="InterPro" id="IPR013783">
    <property type="entry name" value="Ig-like_fold"/>
</dbReference>
<feature type="domain" description="Ig-like" evidence="2">
    <location>
        <begin position="1"/>
        <end position="77"/>
    </location>
</feature>
<feature type="domain" description="Ig-like" evidence="2">
    <location>
        <begin position="175"/>
        <end position="264"/>
    </location>
</feature>
<evidence type="ECO:0000259" key="2">
    <source>
        <dbReference type="PROSITE" id="PS50835"/>
    </source>
</evidence>
<dbReference type="GO" id="GO:0055013">
    <property type="term" value="P:cardiac muscle cell development"/>
    <property type="evidence" value="ECO:0007669"/>
    <property type="project" value="UniProtKB-ARBA"/>
</dbReference>
<organism evidence="3 4">
    <name type="scientific">Liparis tanakae</name>
    <name type="common">Tanaka's snailfish</name>
    <dbReference type="NCBI Taxonomy" id="230148"/>
    <lineage>
        <taxon>Eukaryota</taxon>
        <taxon>Metazoa</taxon>
        <taxon>Chordata</taxon>
        <taxon>Craniata</taxon>
        <taxon>Vertebrata</taxon>
        <taxon>Euteleostomi</taxon>
        <taxon>Actinopterygii</taxon>
        <taxon>Neopterygii</taxon>
        <taxon>Teleostei</taxon>
        <taxon>Neoteleostei</taxon>
        <taxon>Acanthomorphata</taxon>
        <taxon>Eupercaria</taxon>
        <taxon>Perciformes</taxon>
        <taxon>Cottioidei</taxon>
        <taxon>Cottales</taxon>
        <taxon>Liparidae</taxon>
        <taxon>Liparis</taxon>
    </lineage>
</organism>
<dbReference type="Proteomes" id="UP000314294">
    <property type="component" value="Unassembled WGS sequence"/>
</dbReference>
<dbReference type="Gene3D" id="2.60.40.10">
    <property type="entry name" value="Immunoglobulins"/>
    <property type="match status" value="5"/>
</dbReference>
<dbReference type="SMART" id="SM00408">
    <property type="entry name" value="IGc2"/>
    <property type="match status" value="5"/>
</dbReference>
<keyword evidence="1" id="KW-0393">Immunoglobulin domain</keyword>
<dbReference type="GO" id="GO:0003007">
    <property type="term" value="P:heart morphogenesis"/>
    <property type="evidence" value="ECO:0007669"/>
    <property type="project" value="UniProtKB-ARBA"/>
</dbReference>
<dbReference type="InterPro" id="IPR007110">
    <property type="entry name" value="Ig-like_dom"/>
</dbReference>
<dbReference type="Pfam" id="PF07679">
    <property type="entry name" value="I-set"/>
    <property type="match status" value="5"/>
</dbReference>
<comment type="caution">
    <text evidence="3">The sequence shown here is derived from an EMBL/GenBank/DDBJ whole genome shotgun (WGS) entry which is preliminary data.</text>
</comment>
<keyword evidence="4" id="KW-1185">Reference proteome</keyword>
<evidence type="ECO:0000256" key="1">
    <source>
        <dbReference type="ARBA" id="ARBA00023319"/>
    </source>
</evidence>